<sequence>MPKWKGKGLNKGNRSSPYATSQKAGPSQASPHYSKTQEKFPFSSGYSHSSPGYWNPNPSYGVNPSPSTTGYSYPAPYGPPPPSKQVHPQDKLLEETADTYGNLSWRPLPAEPINPLGMINYSCPQNWNWDVHTSEVSRIDGICITNSTNQQKIFRDRAATLIRERALDEMCKGLNSSANMVASTLAHRQMQQFSQPPPELQHINEDLRDCMPPPNPQNYYYPSY</sequence>
<dbReference type="AlphaFoldDB" id="A0A819UBN1"/>
<protein>
    <submittedName>
        <fullName evidence="3">Uncharacterized protein</fullName>
    </submittedName>
</protein>
<name>A0A819UBN1_9BILA</name>
<evidence type="ECO:0000256" key="1">
    <source>
        <dbReference type="SAM" id="MobiDB-lite"/>
    </source>
</evidence>
<dbReference type="EMBL" id="CAJNRG010008564">
    <property type="protein sequence ID" value="CAF2105134.1"/>
    <property type="molecule type" value="Genomic_DNA"/>
</dbReference>
<dbReference type="Proteomes" id="UP000663842">
    <property type="component" value="Unassembled WGS sequence"/>
</dbReference>
<dbReference type="Proteomes" id="UP000663887">
    <property type="component" value="Unassembled WGS sequence"/>
</dbReference>
<proteinExistence type="predicted"/>
<gene>
    <name evidence="3" type="ORF">UXM345_LOCUS21700</name>
    <name evidence="2" type="ORF">XDN619_LOCUS19585</name>
</gene>
<dbReference type="EMBL" id="CAJOBF010003444">
    <property type="protein sequence ID" value="CAF4091507.1"/>
    <property type="molecule type" value="Genomic_DNA"/>
</dbReference>
<evidence type="ECO:0000313" key="3">
    <source>
        <dbReference type="EMBL" id="CAF4091507.1"/>
    </source>
</evidence>
<reference evidence="3" key="1">
    <citation type="submission" date="2021-02" db="EMBL/GenBank/DDBJ databases">
        <authorList>
            <person name="Nowell W R."/>
        </authorList>
    </citation>
    <scope>NUCLEOTIDE SEQUENCE</scope>
</reference>
<feature type="compositionally biased region" description="Polar residues" evidence="1">
    <location>
        <begin position="44"/>
        <end position="69"/>
    </location>
</feature>
<evidence type="ECO:0000313" key="2">
    <source>
        <dbReference type="EMBL" id="CAF2105134.1"/>
    </source>
</evidence>
<evidence type="ECO:0000313" key="4">
    <source>
        <dbReference type="Proteomes" id="UP000663842"/>
    </source>
</evidence>
<accession>A0A819UBN1</accession>
<feature type="compositionally biased region" description="Polar residues" evidence="1">
    <location>
        <begin position="12"/>
        <end position="34"/>
    </location>
</feature>
<feature type="region of interest" description="Disordered" evidence="1">
    <location>
        <begin position="1"/>
        <end position="88"/>
    </location>
</feature>
<comment type="caution">
    <text evidence="3">The sequence shown here is derived from an EMBL/GenBank/DDBJ whole genome shotgun (WGS) entry which is preliminary data.</text>
</comment>
<organism evidence="3 4">
    <name type="scientific">Rotaria magnacalcarata</name>
    <dbReference type="NCBI Taxonomy" id="392030"/>
    <lineage>
        <taxon>Eukaryota</taxon>
        <taxon>Metazoa</taxon>
        <taxon>Spiralia</taxon>
        <taxon>Gnathifera</taxon>
        <taxon>Rotifera</taxon>
        <taxon>Eurotatoria</taxon>
        <taxon>Bdelloidea</taxon>
        <taxon>Philodinida</taxon>
        <taxon>Philodinidae</taxon>
        <taxon>Rotaria</taxon>
    </lineage>
</organism>